<evidence type="ECO:0000256" key="1">
    <source>
        <dbReference type="SAM" id="Phobius"/>
    </source>
</evidence>
<feature type="transmembrane region" description="Helical" evidence="1">
    <location>
        <begin position="41"/>
        <end position="61"/>
    </location>
</feature>
<reference evidence="4 5" key="1">
    <citation type="submission" date="2018-08" db="EMBL/GenBank/DDBJ databases">
        <title>Recombination of ecologically and evolutionarily significant loci maintains genetic cohesion in the Pseudomonas syringae species complex.</title>
        <authorList>
            <person name="Dillon M."/>
            <person name="Thakur S."/>
            <person name="Almeida R.N.D."/>
            <person name="Weir B.S."/>
            <person name="Guttman D.S."/>
        </authorList>
    </citation>
    <scope>NUCLEOTIDE SEQUENCE [LARGE SCALE GENOMIC DNA]</scope>
    <source>
        <strain evidence="2 4">ICMP 15201</strain>
        <strain evidence="3 5">ICMP 15203</strain>
    </source>
</reference>
<keyword evidence="1" id="KW-1133">Transmembrane helix</keyword>
<dbReference type="EMBL" id="RBPH01000257">
    <property type="protein sequence ID" value="RMN76499.1"/>
    <property type="molecule type" value="Genomic_DNA"/>
</dbReference>
<sequence>MSTNEMTESTKTLKPFNLMMAMASFGAGTAMLAVADNALGYGLAAWNLAGSVVIVWQGRLWQ</sequence>
<name>A0A3M3PX69_PSECA</name>
<keyword evidence="1" id="KW-0472">Membrane</keyword>
<feature type="transmembrane region" description="Helical" evidence="1">
    <location>
        <begin position="16"/>
        <end position="35"/>
    </location>
</feature>
<evidence type="ECO:0000313" key="2">
    <source>
        <dbReference type="EMBL" id="RMN76499.1"/>
    </source>
</evidence>
<dbReference type="Proteomes" id="UP000269335">
    <property type="component" value="Unassembled WGS sequence"/>
</dbReference>
<dbReference type="RefSeq" id="WP_007249821.1">
    <property type="nucleotide sequence ID" value="NZ_RBPH01000257.1"/>
</dbReference>
<dbReference type="AlphaFoldDB" id="A0A3M3PX69"/>
<organism evidence="3 5">
    <name type="scientific">Pseudomonas cannabina</name>
    <dbReference type="NCBI Taxonomy" id="86840"/>
    <lineage>
        <taxon>Bacteria</taxon>
        <taxon>Pseudomonadati</taxon>
        <taxon>Pseudomonadota</taxon>
        <taxon>Gammaproteobacteria</taxon>
        <taxon>Pseudomonadales</taxon>
        <taxon>Pseudomonadaceae</taxon>
        <taxon>Pseudomonas</taxon>
    </lineage>
</organism>
<accession>A0A3M3PX69</accession>
<comment type="caution">
    <text evidence="3">The sequence shown here is derived from an EMBL/GenBank/DDBJ whole genome shotgun (WGS) entry which is preliminary data.</text>
</comment>
<evidence type="ECO:0000313" key="4">
    <source>
        <dbReference type="Proteomes" id="UP000269335"/>
    </source>
</evidence>
<evidence type="ECO:0000313" key="5">
    <source>
        <dbReference type="Proteomes" id="UP000270524"/>
    </source>
</evidence>
<dbReference type="EMBL" id="RBPJ01000126">
    <property type="protein sequence ID" value="RMN97974.1"/>
    <property type="molecule type" value="Genomic_DNA"/>
</dbReference>
<keyword evidence="1" id="KW-0812">Transmembrane</keyword>
<dbReference type="Proteomes" id="UP000270524">
    <property type="component" value="Unassembled WGS sequence"/>
</dbReference>
<gene>
    <name evidence="3" type="ORF">ALQ51_04334</name>
    <name evidence="2" type="ORF">ALQ53_103805</name>
</gene>
<proteinExistence type="predicted"/>
<evidence type="ECO:0000313" key="3">
    <source>
        <dbReference type="EMBL" id="RMN97974.1"/>
    </source>
</evidence>
<protein>
    <submittedName>
        <fullName evidence="3">Uncharacterized protein</fullName>
    </submittedName>
</protein>